<proteinExistence type="predicted"/>
<gene>
    <name evidence="1" type="ORF">VH12019_00014</name>
</gene>
<organism evidence="1 2">
    <name type="scientific">Vibrio phage VH1_2019</name>
    <dbReference type="NCBI Taxonomy" id="2686307"/>
    <lineage>
        <taxon>Viruses</taxon>
        <taxon>Duplodnaviria</taxon>
        <taxon>Heunggongvirae</taxon>
        <taxon>Uroviricota</taxon>
        <taxon>Caudoviricetes</taxon>
        <taxon>Pantevenvirales</taxon>
        <taxon>Straboviridae</taxon>
        <taxon>Schizotequatrovirus</taxon>
        <taxon>Schizotequatrovirus KVP40</taxon>
    </lineage>
</organism>
<protein>
    <submittedName>
        <fullName evidence="1">Uncharacterized protein</fullName>
    </submittedName>
</protein>
<dbReference type="EMBL" id="MN794232">
    <property type="protein sequence ID" value="QHJ74341.1"/>
    <property type="molecule type" value="Genomic_DNA"/>
</dbReference>
<accession>A0A6B9SU56</accession>
<name>A0A6B9SU56_9CAUD</name>
<sequence length="155" mass="17517">MKIALLLLTVALLPQIANAHVHDDWMTVHRVDVRTHELIHTASTTSTNHLAVLTIDCDKSVTLYEARDYLIASNPDDVWYSIDGNPYVRIKNDQLKHQASVTTFVGSIKAIETLKTGNELEYVVNNNVRGVKYSYHFSLKGMNDAYEALGELCKW</sequence>
<dbReference type="Proteomes" id="UP000464957">
    <property type="component" value="Segment"/>
</dbReference>
<evidence type="ECO:0000313" key="2">
    <source>
        <dbReference type="Proteomes" id="UP000464957"/>
    </source>
</evidence>
<reference evidence="1 2" key="1">
    <citation type="submission" date="2019-12" db="EMBL/GenBank/DDBJ databases">
        <authorList>
            <person name="Harris M."/>
            <person name="Ho T.C."/>
            <person name="Fruchtman H."/>
            <person name="Garin M."/>
            <person name="Kubatin V."/>
            <person name="Lu T."/>
            <person name="Xue L."/>
            <person name="Marr M.T."/>
        </authorList>
    </citation>
    <scope>NUCLEOTIDE SEQUENCE [LARGE SCALE GENOMIC DNA]</scope>
</reference>
<evidence type="ECO:0000313" key="1">
    <source>
        <dbReference type="EMBL" id="QHJ74341.1"/>
    </source>
</evidence>